<keyword evidence="1" id="KW-0472">Membrane</keyword>
<feature type="chain" id="PRO_5003471791" evidence="2">
    <location>
        <begin position="21"/>
        <end position="582"/>
    </location>
</feature>
<reference evidence="3 4" key="1">
    <citation type="journal article" date="2006" name="Science">
        <title>Phytophthora genome sequences uncover evolutionary origins and mechanisms of pathogenesis.</title>
        <authorList>
            <person name="Tyler B.M."/>
            <person name="Tripathy S."/>
            <person name="Zhang X."/>
            <person name="Dehal P."/>
            <person name="Jiang R.H."/>
            <person name="Aerts A."/>
            <person name="Arredondo F.D."/>
            <person name="Baxter L."/>
            <person name="Bensasson D."/>
            <person name="Beynon J.L."/>
            <person name="Chapman J."/>
            <person name="Damasceno C.M."/>
            <person name="Dorrance A.E."/>
            <person name="Dou D."/>
            <person name="Dickerman A.W."/>
            <person name="Dubchak I.L."/>
            <person name="Garbelotto M."/>
            <person name="Gijzen M."/>
            <person name="Gordon S.G."/>
            <person name="Govers F."/>
            <person name="Grunwald N.J."/>
            <person name="Huang W."/>
            <person name="Ivors K.L."/>
            <person name="Jones R.W."/>
            <person name="Kamoun S."/>
            <person name="Krampis K."/>
            <person name="Lamour K.H."/>
            <person name="Lee M.K."/>
            <person name="McDonald W.H."/>
            <person name="Medina M."/>
            <person name="Meijer H.J."/>
            <person name="Nordberg E.K."/>
            <person name="Maclean D.J."/>
            <person name="Ospina-Giraldo M.D."/>
            <person name="Morris P.F."/>
            <person name="Phuntumart V."/>
            <person name="Putnam N.H."/>
            <person name="Rash S."/>
            <person name="Rose J.K."/>
            <person name="Sakihama Y."/>
            <person name="Salamov A.A."/>
            <person name="Savidor A."/>
            <person name="Scheuring C.F."/>
            <person name="Smith B.M."/>
            <person name="Sobral B.W."/>
            <person name="Terry A."/>
            <person name="Torto-Alalibo T.A."/>
            <person name="Win J."/>
            <person name="Xu Z."/>
            <person name="Zhang H."/>
            <person name="Grigoriev I.V."/>
            <person name="Rokhsar D.S."/>
            <person name="Boore J.L."/>
        </authorList>
    </citation>
    <scope>NUCLEOTIDE SEQUENCE [LARGE SCALE GENOMIC DNA]</scope>
    <source>
        <strain evidence="3 4">P6497</strain>
    </source>
</reference>
<proteinExistence type="predicted"/>
<dbReference type="SUPFAM" id="SSF52058">
    <property type="entry name" value="L domain-like"/>
    <property type="match status" value="1"/>
</dbReference>
<dbReference type="Gene3D" id="3.80.10.10">
    <property type="entry name" value="Ribonuclease Inhibitor"/>
    <property type="match status" value="1"/>
</dbReference>
<feature type="transmembrane region" description="Helical" evidence="1">
    <location>
        <begin position="154"/>
        <end position="174"/>
    </location>
</feature>
<keyword evidence="4" id="KW-1185">Reference proteome</keyword>
<sequence length="582" mass="65615">MAVCVCFGWTLWLILLNVAPDDTVNRVMNTETFDYGSFWLMVNPSEALVAVATVGMSVVALGYLGVLVKVVTRFHRRKNAFLIHQASSKRGRAQSDTSDRHLSSKMAITTKKFAKSLIQDESPARKRIKLLMKFGDLALETLLLYQMLEAGSPLVLIGIFTFIAASNALACAAMMFVPFDFLIIIGCPMLVVVYCLSAFTFDHAKFAINLEVFPAGWFEQGANVIADAEQTAVIYESLKSLRIMTALSFFTRIGVNITLCLRLWQVVDLIHNPNKQHSSVYPKRHRLGAAFLVIYAAMLVIFVEESVRTSSLACRPHPECVVSARRWTILEDGSLSQCPCLMLIDRDIAPKTYADWENPVNVTNKVAQLAVKGELQTVQLTNRYLAVFPEELRRCKNLRHLSLEYTHTQTFPSWMKEFSKLEFMWVWCFLKISKYVLSTLMILWYIRHVDSKFTSPMVALPDDMFEDMSSLTFIHFAAFIPMAKLPSFDGLTNLKSLTLAVFLLLDEVPSFDKLENLERLVLASMPGMNSLPDVSHAGGPTHSGTHGALQWDHVEAVRLLKRCATTPDSWASPARRMFIRSR</sequence>
<keyword evidence="1" id="KW-0812">Transmembrane</keyword>
<dbReference type="InParanoid" id="G4YRU5"/>
<feature type="transmembrane region" description="Helical" evidence="1">
    <location>
        <begin position="424"/>
        <end position="446"/>
    </location>
</feature>
<evidence type="ECO:0000313" key="4">
    <source>
        <dbReference type="Proteomes" id="UP000002640"/>
    </source>
</evidence>
<feature type="transmembrane region" description="Helical" evidence="1">
    <location>
        <begin position="181"/>
        <end position="201"/>
    </location>
</feature>
<dbReference type="OMA" id="NTEAMCY"/>
<keyword evidence="2" id="KW-0732">Signal</keyword>
<dbReference type="GeneID" id="20641265"/>
<dbReference type="RefSeq" id="XP_009518210.1">
    <property type="nucleotide sequence ID" value="XM_009519915.1"/>
</dbReference>
<evidence type="ECO:0000256" key="2">
    <source>
        <dbReference type="SAM" id="SignalP"/>
    </source>
</evidence>
<evidence type="ECO:0000256" key="1">
    <source>
        <dbReference type="SAM" id="Phobius"/>
    </source>
</evidence>
<feature type="signal peptide" evidence="2">
    <location>
        <begin position="1"/>
        <end position="20"/>
    </location>
</feature>
<dbReference type="EMBL" id="JH159152">
    <property type="protein sequence ID" value="EGZ22922.1"/>
    <property type="molecule type" value="Genomic_DNA"/>
</dbReference>
<gene>
    <name evidence="3" type="ORF">PHYSODRAFT_295534</name>
</gene>
<dbReference type="SMR" id="G4YRU5"/>
<dbReference type="AlphaFoldDB" id="G4YRU5"/>
<protein>
    <submittedName>
        <fullName evidence="3">Uncharacterized protein</fullName>
    </submittedName>
</protein>
<feature type="transmembrane region" description="Helical" evidence="1">
    <location>
        <begin position="285"/>
        <end position="303"/>
    </location>
</feature>
<dbReference type="KEGG" id="psoj:PHYSODRAFT_295534"/>
<keyword evidence="1" id="KW-1133">Transmembrane helix</keyword>
<accession>G4YRU5</accession>
<organism evidence="3 4">
    <name type="scientific">Phytophthora sojae (strain P6497)</name>
    <name type="common">Soybean stem and root rot agent</name>
    <name type="synonym">Phytophthora megasperma f. sp. glycines</name>
    <dbReference type="NCBI Taxonomy" id="1094619"/>
    <lineage>
        <taxon>Eukaryota</taxon>
        <taxon>Sar</taxon>
        <taxon>Stramenopiles</taxon>
        <taxon>Oomycota</taxon>
        <taxon>Peronosporomycetes</taxon>
        <taxon>Peronosporales</taxon>
        <taxon>Peronosporaceae</taxon>
        <taxon>Phytophthora</taxon>
    </lineage>
</organism>
<dbReference type="Proteomes" id="UP000002640">
    <property type="component" value="Unassembled WGS sequence"/>
</dbReference>
<evidence type="ECO:0000313" key="3">
    <source>
        <dbReference type="EMBL" id="EGZ22922.1"/>
    </source>
</evidence>
<feature type="transmembrane region" description="Helical" evidence="1">
    <location>
        <begin position="47"/>
        <end position="68"/>
    </location>
</feature>
<name>G4YRU5_PHYSP</name>
<dbReference type="InterPro" id="IPR032675">
    <property type="entry name" value="LRR_dom_sf"/>
</dbReference>